<sequence length="368" mass="37553">MTGEEPPRRADTGVDVSAVEADLAARDQPYARATVVRREPPVSANVGDRAVVTSDGDLHGWVGGAACAQSIVTREAKRTIESGEARLVGIAPDPETVARSGLDAYPMRCHSEGVLEVFLEPVAPTTNLVVVGDSPVAQSLARLASELDVDVTLVVDDADAARDVPEATAILGTVDPSEVADAVGDAPLVVAASMGQYDARGVAAGVLADAPYVGLVASDERAAEDTERASDLAGVDVEAVRAAVTNPAGVDIAAYAPAEIAASLLAEVVDVTSRTPSDVAAAQAGTETEESADAATGDDSGDESDGDEPTDAPASAVDPVCGMTVEDTGDAPSVEHDGETYYFCCHGCADSFRDEPDSYLGDDPEVEA</sequence>
<accession>A0A1I0QM31</accession>
<dbReference type="OrthoDB" id="37898at2157"/>
<dbReference type="InterPro" id="IPR003777">
    <property type="entry name" value="XdhC_CoxI"/>
</dbReference>
<dbReference type="SUPFAM" id="SSF47240">
    <property type="entry name" value="Ferritin-like"/>
    <property type="match status" value="1"/>
</dbReference>
<dbReference type="Gene3D" id="3.40.50.720">
    <property type="entry name" value="NAD(P)-binding Rossmann-like Domain"/>
    <property type="match status" value="1"/>
</dbReference>
<evidence type="ECO:0000259" key="2">
    <source>
        <dbReference type="SMART" id="SM00746"/>
    </source>
</evidence>
<dbReference type="SMART" id="SM00746">
    <property type="entry name" value="TRASH"/>
    <property type="match status" value="1"/>
</dbReference>
<evidence type="ECO:0000313" key="4">
    <source>
        <dbReference type="Proteomes" id="UP000198518"/>
    </source>
</evidence>
<feature type="region of interest" description="Disordered" evidence="1">
    <location>
        <begin position="277"/>
        <end position="334"/>
    </location>
</feature>
<gene>
    <name evidence="3" type="ORF">SAMN04487945_2730</name>
</gene>
<dbReference type="InterPro" id="IPR011017">
    <property type="entry name" value="TRASH_dom"/>
</dbReference>
<dbReference type="InterPro" id="IPR052698">
    <property type="entry name" value="MoCofactor_Util/Proc"/>
</dbReference>
<dbReference type="Pfam" id="PF13478">
    <property type="entry name" value="XdhC_C"/>
    <property type="match status" value="1"/>
</dbReference>
<name>A0A1I0QM31_9EURY</name>
<dbReference type="InterPro" id="IPR009078">
    <property type="entry name" value="Ferritin-like_SF"/>
</dbReference>
<evidence type="ECO:0000313" key="3">
    <source>
        <dbReference type="EMBL" id="SEW28250.1"/>
    </source>
</evidence>
<feature type="domain" description="TRASH" evidence="2">
    <location>
        <begin position="318"/>
        <end position="356"/>
    </location>
</feature>
<dbReference type="AlphaFoldDB" id="A0A1I0QM31"/>
<dbReference type="Pfam" id="PF02625">
    <property type="entry name" value="XdhC_CoxI"/>
    <property type="match status" value="1"/>
</dbReference>
<dbReference type="GO" id="GO:0016491">
    <property type="term" value="F:oxidoreductase activity"/>
    <property type="evidence" value="ECO:0007669"/>
    <property type="project" value="InterPro"/>
</dbReference>
<dbReference type="InterPro" id="IPR012348">
    <property type="entry name" value="RNR-like"/>
</dbReference>
<protein>
    <submittedName>
        <fullName evidence="3">Xanthine dehydrogenase accessory factor</fullName>
    </submittedName>
</protein>
<proteinExistence type="predicted"/>
<keyword evidence="4" id="KW-1185">Reference proteome</keyword>
<organism evidence="3 4">
    <name type="scientific">Halobacterium jilantaiense</name>
    <dbReference type="NCBI Taxonomy" id="355548"/>
    <lineage>
        <taxon>Archaea</taxon>
        <taxon>Methanobacteriati</taxon>
        <taxon>Methanobacteriota</taxon>
        <taxon>Stenosarchaea group</taxon>
        <taxon>Halobacteria</taxon>
        <taxon>Halobacteriales</taxon>
        <taxon>Halobacteriaceae</taxon>
        <taxon>Halobacterium</taxon>
    </lineage>
</organism>
<dbReference type="InterPro" id="IPR007029">
    <property type="entry name" value="YHS_dom"/>
</dbReference>
<dbReference type="Pfam" id="PF04945">
    <property type="entry name" value="YHS"/>
    <property type="match status" value="1"/>
</dbReference>
<dbReference type="STRING" id="355548.SAMN04487945_2730"/>
<evidence type="ECO:0000256" key="1">
    <source>
        <dbReference type="SAM" id="MobiDB-lite"/>
    </source>
</evidence>
<dbReference type="Gene3D" id="1.10.620.20">
    <property type="entry name" value="Ribonucleotide Reductase, subunit A"/>
    <property type="match status" value="1"/>
</dbReference>
<dbReference type="InterPro" id="IPR027051">
    <property type="entry name" value="XdhC_Rossmann_dom"/>
</dbReference>
<dbReference type="EMBL" id="FOJA01000001">
    <property type="protein sequence ID" value="SEW28250.1"/>
    <property type="molecule type" value="Genomic_DNA"/>
</dbReference>
<dbReference type="PANTHER" id="PTHR30388">
    <property type="entry name" value="ALDEHYDE OXIDOREDUCTASE MOLYBDENUM COFACTOR ASSEMBLY PROTEIN"/>
    <property type="match status" value="1"/>
</dbReference>
<feature type="compositionally biased region" description="Acidic residues" evidence="1">
    <location>
        <begin position="299"/>
        <end position="310"/>
    </location>
</feature>
<dbReference type="Proteomes" id="UP000198518">
    <property type="component" value="Unassembled WGS sequence"/>
</dbReference>
<dbReference type="RefSeq" id="WP_089670018.1">
    <property type="nucleotide sequence ID" value="NZ_FOJA01000001.1"/>
</dbReference>
<reference evidence="3 4" key="1">
    <citation type="submission" date="2016-10" db="EMBL/GenBank/DDBJ databases">
        <authorList>
            <person name="de Groot N.N."/>
        </authorList>
    </citation>
    <scope>NUCLEOTIDE SEQUENCE [LARGE SCALE GENOMIC DNA]</scope>
    <source>
        <strain evidence="3 4">CGMCC 1.5337</strain>
    </source>
</reference>
<dbReference type="PANTHER" id="PTHR30388:SF6">
    <property type="entry name" value="XANTHINE DEHYDROGENASE SUBUNIT A-RELATED"/>
    <property type="match status" value="1"/>
</dbReference>